<comment type="caution">
    <text evidence="2">The sequence shown here is derived from an EMBL/GenBank/DDBJ whole genome shotgun (WGS) entry which is preliminary data.</text>
</comment>
<dbReference type="Proteomes" id="UP000444721">
    <property type="component" value="Unassembled WGS sequence"/>
</dbReference>
<name>A0A6A5CGM1_NAEFO</name>
<dbReference type="InterPro" id="IPR001870">
    <property type="entry name" value="B30.2/SPRY"/>
</dbReference>
<evidence type="ECO:0000313" key="3">
    <source>
        <dbReference type="Proteomes" id="UP000444721"/>
    </source>
</evidence>
<dbReference type="VEuPathDB" id="AmoebaDB:NF0005010"/>
<evidence type="ECO:0000313" key="2">
    <source>
        <dbReference type="EMBL" id="KAF0984449.1"/>
    </source>
</evidence>
<dbReference type="InterPro" id="IPR013320">
    <property type="entry name" value="ConA-like_dom_sf"/>
</dbReference>
<dbReference type="VEuPathDB" id="AmoebaDB:NfTy_000520"/>
<dbReference type="Gene3D" id="2.60.120.920">
    <property type="match status" value="1"/>
</dbReference>
<protein>
    <recommendedName>
        <fullName evidence="1">B30.2/SPRY domain-containing protein</fullName>
    </recommendedName>
</protein>
<dbReference type="OrthoDB" id="10251799at2759"/>
<dbReference type="EMBL" id="VFQX01000002">
    <property type="protein sequence ID" value="KAF0984449.1"/>
    <property type="molecule type" value="Genomic_DNA"/>
</dbReference>
<dbReference type="GeneID" id="68107566"/>
<dbReference type="SUPFAM" id="SSF49899">
    <property type="entry name" value="Concanavalin A-like lectins/glucanases"/>
    <property type="match status" value="1"/>
</dbReference>
<dbReference type="Gene3D" id="3.30.710.10">
    <property type="entry name" value="Potassium Channel Kv1.1, Chain A"/>
    <property type="match status" value="1"/>
</dbReference>
<keyword evidence="3" id="KW-1185">Reference proteome</keyword>
<dbReference type="VEuPathDB" id="AmoebaDB:FDP41_000348"/>
<dbReference type="InterPro" id="IPR011333">
    <property type="entry name" value="SKP1/BTB/POZ_sf"/>
</dbReference>
<dbReference type="OMA" id="CSANSYR"/>
<accession>A0A6A5CGM1</accession>
<reference evidence="2 3" key="1">
    <citation type="journal article" date="2019" name="Sci. Rep.">
        <title>Nanopore sequencing improves the draft genome of the human pathogenic amoeba Naegleria fowleri.</title>
        <authorList>
            <person name="Liechti N."/>
            <person name="Schurch N."/>
            <person name="Bruggmann R."/>
            <person name="Wittwer M."/>
        </authorList>
    </citation>
    <scope>NUCLEOTIDE SEQUENCE [LARGE SCALE GENOMIC DNA]</scope>
    <source>
        <strain evidence="2 3">ATCC 30894</strain>
    </source>
</reference>
<sequence length="436" mass="50762">MLGWLSKTFKKLSNNENGLSFPKAVASGKSDTTIELSSLGKKFKVNRESVRKESPEFANRWFQGNNTDKFTIEIGKEKEFMECILNYLSNDHFECSIESLMGVLVLVLEYDFKECKEKIASHLQRNMKPLDSLGYFTVMYNHYVSRDKAPLDVHEQQIMTRAVFTILRYFFELEKNEQSRKILIEQFNSGHMLYIFKHNTVSGIVVPSLQFLRFLSEWTLYDLQNRGDGLTELVEVEKNMKYGVVKCSHIDTFKEYGIKESETSSEFIHAEDDFKVEPNSDHSIISIHGTASQYAYIKIYNNTEMNFGVYTWRIKVNKFVFWLGIGVALKEKVENKVFDDFVSPYKSHGCYMCSANSYRWLPTEYFSSSFPFETGDEIELTMDCENRKLTFRNLSKSANNTQTIYKIQTPVYPSIVMGGQEEIEFKWRSEPSVKIN</sequence>
<dbReference type="PROSITE" id="PS50188">
    <property type="entry name" value="B302_SPRY"/>
    <property type="match status" value="1"/>
</dbReference>
<feature type="domain" description="B30.2/SPRY" evidence="1">
    <location>
        <begin position="235"/>
        <end position="432"/>
    </location>
</feature>
<organism evidence="2 3">
    <name type="scientific">Naegleria fowleri</name>
    <name type="common">Brain eating amoeba</name>
    <dbReference type="NCBI Taxonomy" id="5763"/>
    <lineage>
        <taxon>Eukaryota</taxon>
        <taxon>Discoba</taxon>
        <taxon>Heterolobosea</taxon>
        <taxon>Tetramitia</taxon>
        <taxon>Eutetramitia</taxon>
        <taxon>Vahlkampfiidae</taxon>
        <taxon>Naegleria</taxon>
    </lineage>
</organism>
<proteinExistence type="predicted"/>
<evidence type="ECO:0000259" key="1">
    <source>
        <dbReference type="PROSITE" id="PS50188"/>
    </source>
</evidence>
<dbReference type="AlphaFoldDB" id="A0A6A5CGM1"/>
<dbReference type="RefSeq" id="XP_044569162.1">
    <property type="nucleotide sequence ID" value="XM_044706788.1"/>
</dbReference>
<gene>
    <name evidence="2" type="ORF">FDP41_000348</name>
</gene>
<dbReference type="InterPro" id="IPR043136">
    <property type="entry name" value="B30.2/SPRY_sf"/>
</dbReference>